<evidence type="ECO:0000313" key="1">
    <source>
        <dbReference type="EMBL" id="MDV7215190.1"/>
    </source>
</evidence>
<gene>
    <name evidence="1" type="ORF">R5A26_04420</name>
</gene>
<accession>A0ABU4F510</accession>
<comment type="caution">
    <text evidence="1">The sequence shown here is derived from an EMBL/GenBank/DDBJ whole genome shotgun (WGS) entry which is preliminary data.</text>
</comment>
<protein>
    <submittedName>
        <fullName evidence="1">Uncharacterized protein</fullName>
    </submittedName>
</protein>
<organism evidence="1 2">
    <name type="scientific">Streptomyces prunicolor</name>
    <dbReference type="NCBI Taxonomy" id="67348"/>
    <lineage>
        <taxon>Bacteria</taxon>
        <taxon>Bacillati</taxon>
        <taxon>Actinomycetota</taxon>
        <taxon>Actinomycetes</taxon>
        <taxon>Kitasatosporales</taxon>
        <taxon>Streptomycetaceae</taxon>
        <taxon>Streptomyces</taxon>
    </lineage>
</organism>
<keyword evidence="2" id="KW-1185">Reference proteome</keyword>
<dbReference type="EMBL" id="JAWMAJ010000009">
    <property type="protein sequence ID" value="MDV7215190.1"/>
    <property type="molecule type" value="Genomic_DNA"/>
</dbReference>
<reference evidence="1 2" key="1">
    <citation type="submission" date="2023-10" db="EMBL/GenBank/DDBJ databases">
        <title>Characterization of rhizosphere-enriched actinobacteria from wheat plants lab-grown on chernevaya soil.</title>
        <authorList>
            <person name="Tikhonova E.N."/>
            <person name="Konopkin A."/>
            <person name="Kravchenko I.K."/>
        </authorList>
    </citation>
    <scope>NUCLEOTIDE SEQUENCE [LARGE SCALE GENOMIC DNA]</scope>
    <source>
        <strain evidence="1 2">RR29</strain>
    </source>
</reference>
<dbReference type="Proteomes" id="UP001187346">
    <property type="component" value="Unassembled WGS sequence"/>
</dbReference>
<proteinExistence type="predicted"/>
<dbReference type="RefSeq" id="WP_317770132.1">
    <property type="nucleotide sequence ID" value="NZ_JAWMAJ010000009.1"/>
</dbReference>
<name>A0ABU4F510_9ACTN</name>
<evidence type="ECO:0000313" key="2">
    <source>
        <dbReference type="Proteomes" id="UP001187346"/>
    </source>
</evidence>
<sequence>MPGASGTPGPTGPTGPQTVDLKFTAARGETVEVCFEPIGTTFSLFDGQSIYLRTPLATVGSVEVVSWPNGIGVWVPYPGDHLILDSERNELEPL</sequence>